<evidence type="ECO:0000313" key="2">
    <source>
        <dbReference type="Proteomes" id="UP000327493"/>
    </source>
</evidence>
<reference evidence="1 2" key="1">
    <citation type="submission" date="2019-08" db="EMBL/GenBank/DDBJ databases">
        <title>A chromosome-level genome assembly, high-density linkage maps, and genome scans reveal the genomic architecture of hybrid incompatibilities underlying speciation via character displacement in darters (Percidae: Etheostominae).</title>
        <authorList>
            <person name="Moran R.L."/>
            <person name="Catchen J.M."/>
            <person name="Fuller R.C."/>
        </authorList>
    </citation>
    <scope>NUCLEOTIDE SEQUENCE [LARGE SCALE GENOMIC DNA]</scope>
    <source>
        <strain evidence="1">EspeVRDwgs_2016</strain>
        <tissue evidence="1">Muscle</tissue>
    </source>
</reference>
<dbReference type="Proteomes" id="UP000327493">
    <property type="component" value="Unassembled WGS sequence"/>
</dbReference>
<sequence length="76" mass="7919">MEYLSVLRRLRAPGAAPQEVSLPKMYAIAKKLAGVAAGSAAWVTNVGNEYGQVLVSVLTAGEGDGLTNMAAGLMRR</sequence>
<protein>
    <submittedName>
        <fullName evidence="1">Uncharacterized protein</fullName>
    </submittedName>
</protein>
<comment type="caution">
    <text evidence="1">The sequence shown here is derived from an EMBL/GenBank/DDBJ whole genome shotgun (WGS) entry which is preliminary data.</text>
</comment>
<dbReference type="PANTHER" id="PTHR24401">
    <property type="entry name" value="SI:CH211-243P7.3-RELATED"/>
    <property type="match status" value="1"/>
</dbReference>
<dbReference type="AlphaFoldDB" id="A0A5J5CDR9"/>
<evidence type="ECO:0000313" key="1">
    <source>
        <dbReference type="EMBL" id="KAA8578686.1"/>
    </source>
</evidence>
<keyword evidence="2" id="KW-1185">Reference proteome</keyword>
<dbReference type="PANTHER" id="PTHR24401:SF29">
    <property type="entry name" value="SI:CH211-243P7.3-RELATED"/>
    <property type="match status" value="1"/>
</dbReference>
<organism evidence="1 2">
    <name type="scientific">Etheostoma spectabile</name>
    <name type="common">orangethroat darter</name>
    <dbReference type="NCBI Taxonomy" id="54343"/>
    <lineage>
        <taxon>Eukaryota</taxon>
        <taxon>Metazoa</taxon>
        <taxon>Chordata</taxon>
        <taxon>Craniata</taxon>
        <taxon>Vertebrata</taxon>
        <taxon>Euteleostomi</taxon>
        <taxon>Actinopterygii</taxon>
        <taxon>Neopterygii</taxon>
        <taxon>Teleostei</taxon>
        <taxon>Neoteleostei</taxon>
        <taxon>Acanthomorphata</taxon>
        <taxon>Eupercaria</taxon>
        <taxon>Perciformes</taxon>
        <taxon>Percoidei</taxon>
        <taxon>Percidae</taxon>
        <taxon>Etheostomatinae</taxon>
        <taxon>Etheostoma</taxon>
    </lineage>
</organism>
<dbReference type="EMBL" id="VOFY01000295">
    <property type="protein sequence ID" value="KAA8578686.1"/>
    <property type="molecule type" value="Genomic_DNA"/>
</dbReference>
<proteinExistence type="predicted"/>
<gene>
    <name evidence="1" type="ORF">FQN60_002497</name>
</gene>
<accession>A0A5J5CDR9</accession>
<name>A0A5J5CDR9_9PERO</name>